<dbReference type="Proteomes" id="UP000221961">
    <property type="component" value="Chromosome"/>
</dbReference>
<feature type="domain" description="YcaO" evidence="2">
    <location>
        <begin position="318"/>
        <end position="707"/>
    </location>
</feature>
<organism evidence="3 4">
    <name type="scientific">Nocardia terpenica</name>
    <dbReference type="NCBI Taxonomy" id="455432"/>
    <lineage>
        <taxon>Bacteria</taxon>
        <taxon>Bacillati</taxon>
        <taxon>Actinomycetota</taxon>
        <taxon>Actinomycetes</taxon>
        <taxon>Mycobacteriales</taxon>
        <taxon>Nocardiaceae</taxon>
        <taxon>Nocardia</taxon>
    </lineage>
</organism>
<sequence length="707" mass="76935">MATPLAARKPLPAYGTPYWATGPRPAGERHDDARQAPDRPAHPSRSAPGGGHPGPRSGTESAASIPGQSSGTPGSRGRPRRMLVIDAAALLGRIAPRLVNRWGVRLADAEDEIGIGDGGLIIVRSQWSEECLRETNARFPAWYPMGIGDRISLGPLMSAGSRGCLLCAQRRRPASMPIGAAAALSLPCFIDDVLGNAMHRLVDRQLGTGPDHRSIIEISPDTLEVSPRQFLPDPTCPLCADLPLDSAERATIEVTSRAKPSATTFRVRDDHDILGSRYTDPKVGVVAGPTSHITTLLPAASARFGAPGSSSSIATSYGQAGDHRTAMVLAVLEGLERRAGMRPTGKQTVVHGTYGELRAHALDPRELGLYSEEQYTLSGFPFIRFDENLPLDWVWGYSLLRNEPILVPETMAYFGSGARGPRLVRETSSGCAVGSCLEEAVFHGVIEVMERDTALRTWYSRPSVRQIAVATVPDEWIRFVVERIRWRCDYEVHLFELPSDVGLATFWAMAVDSGSSSSRPHSLSAVGADPYPLRAVRSALRELAGHIDWTDDWAESSTRSRPAAMLGNPYLVGEVEDHLALYCHPDAFERFAFLFTDDVRLDWNSSWGSRNSWPDHLDLRDDLGEMLDRLQRCGLDAIVVDQTGEELRSADLVCVKTLVPGALPMTFGHAYRRTTGLPRLHGVASTTGDSAYAASTDDLNPHPHPFA</sequence>
<feature type="region of interest" description="Disordered" evidence="1">
    <location>
        <begin position="1"/>
        <end position="79"/>
    </location>
</feature>
<dbReference type="InterPro" id="IPR003776">
    <property type="entry name" value="YcaO-like_dom"/>
</dbReference>
<feature type="compositionally biased region" description="Basic and acidic residues" evidence="1">
    <location>
        <begin position="26"/>
        <end position="41"/>
    </location>
</feature>
<dbReference type="PANTHER" id="PTHR37809">
    <property type="entry name" value="RIBOSOMAL PROTEIN S12 METHYLTHIOTRANSFERASE ACCESSORY FACTOR YCAO"/>
    <property type="match status" value="1"/>
</dbReference>
<protein>
    <recommendedName>
        <fullName evidence="2">YcaO domain-containing protein</fullName>
    </recommendedName>
</protein>
<evidence type="ECO:0000313" key="3">
    <source>
        <dbReference type="EMBL" id="ATL68009.1"/>
    </source>
</evidence>
<reference evidence="3 4" key="1">
    <citation type="submission" date="2017-10" db="EMBL/GenBank/DDBJ databases">
        <title>Comparative genomics between pathogenic Norcardia.</title>
        <authorList>
            <person name="Zeng L."/>
        </authorList>
    </citation>
    <scope>NUCLEOTIDE SEQUENCE [LARGE SCALE GENOMIC DNA]</scope>
    <source>
        <strain evidence="3 4">NC_YFY_NT001</strain>
    </source>
</reference>
<gene>
    <name evidence="3" type="ORF">CRH09_19270</name>
</gene>
<evidence type="ECO:0000313" key="4">
    <source>
        <dbReference type="Proteomes" id="UP000221961"/>
    </source>
</evidence>
<feature type="compositionally biased region" description="Low complexity" evidence="1">
    <location>
        <begin position="66"/>
        <end position="76"/>
    </location>
</feature>
<dbReference type="AlphaFoldDB" id="A0A291RL66"/>
<dbReference type="NCBIfam" id="TIGR03604">
    <property type="entry name" value="TOMM_cyclo_SagD"/>
    <property type="match status" value="1"/>
</dbReference>
<dbReference type="Gene3D" id="3.30.160.660">
    <property type="match status" value="1"/>
</dbReference>
<evidence type="ECO:0000259" key="2">
    <source>
        <dbReference type="PROSITE" id="PS51664"/>
    </source>
</evidence>
<dbReference type="Pfam" id="PF02624">
    <property type="entry name" value="YcaO"/>
    <property type="match status" value="1"/>
</dbReference>
<name>A0A291RL66_9NOCA</name>
<dbReference type="EMBL" id="CP023778">
    <property type="protein sequence ID" value="ATL68009.1"/>
    <property type="molecule type" value="Genomic_DNA"/>
</dbReference>
<accession>A0A291RL66</accession>
<dbReference type="Gene3D" id="3.40.50.720">
    <property type="entry name" value="NAD(P)-binding Rossmann-like Domain"/>
    <property type="match status" value="1"/>
</dbReference>
<dbReference type="PROSITE" id="PS51664">
    <property type="entry name" value="YCAO"/>
    <property type="match status" value="1"/>
</dbReference>
<proteinExistence type="predicted"/>
<dbReference type="Gene3D" id="3.30.40.250">
    <property type="match status" value="1"/>
</dbReference>
<dbReference type="PANTHER" id="PTHR37809:SF1">
    <property type="entry name" value="RIBOSOMAL PROTEIN S12 METHYLTHIOTRANSFERASE ACCESSORY FACTOR YCAO"/>
    <property type="match status" value="1"/>
</dbReference>
<dbReference type="NCBIfam" id="TIGR03882">
    <property type="entry name" value="cyclo_dehyd_2"/>
    <property type="match status" value="1"/>
</dbReference>
<dbReference type="InterPro" id="IPR022291">
    <property type="entry name" value="Bacteriocin_synth_cyclodeHase"/>
</dbReference>
<evidence type="ECO:0000256" key="1">
    <source>
        <dbReference type="SAM" id="MobiDB-lite"/>
    </source>
</evidence>
<dbReference type="InterPro" id="IPR027624">
    <property type="entry name" value="TOMM_cyclo_SagD"/>
</dbReference>
<dbReference type="Gene3D" id="3.30.1330.230">
    <property type="match status" value="1"/>
</dbReference>
<dbReference type="KEGG" id="ntp:CRH09_19270"/>